<dbReference type="EMBL" id="SGXD01000003">
    <property type="protein sequence ID" value="RZS86804.1"/>
    <property type="molecule type" value="Genomic_DNA"/>
</dbReference>
<feature type="transmembrane region" description="Helical" evidence="7">
    <location>
        <begin position="299"/>
        <end position="317"/>
    </location>
</feature>
<feature type="transmembrane region" description="Helical" evidence="7">
    <location>
        <begin position="329"/>
        <end position="346"/>
    </location>
</feature>
<evidence type="ECO:0000313" key="9">
    <source>
        <dbReference type="EMBL" id="RZS86804.1"/>
    </source>
</evidence>
<keyword evidence="3" id="KW-1003">Cell membrane</keyword>
<keyword evidence="2" id="KW-0813">Transport</keyword>
<dbReference type="Pfam" id="PF07690">
    <property type="entry name" value="MFS_1"/>
    <property type="match status" value="1"/>
</dbReference>
<feature type="transmembrane region" description="Helical" evidence="7">
    <location>
        <begin position="221"/>
        <end position="244"/>
    </location>
</feature>
<feature type="transmembrane region" description="Helical" evidence="7">
    <location>
        <begin position="164"/>
        <end position="182"/>
    </location>
</feature>
<dbReference type="InterPro" id="IPR011701">
    <property type="entry name" value="MFS"/>
</dbReference>
<comment type="caution">
    <text evidence="9">The sequence shown here is derived from an EMBL/GenBank/DDBJ whole genome shotgun (WGS) entry which is preliminary data.</text>
</comment>
<reference evidence="9 10" key="1">
    <citation type="submission" date="2019-02" db="EMBL/GenBank/DDBJ databases">
        <title>Genomic Encyclopedia of Type Strains, Phase IV (KMG-IV): sequencing the most valuable type-strain genomes for metagenomic binning, comparative biology and taxonomic classification.</title>
        <authorList>
            <person name="Goeker M."/>
        </authorList>
    </citation>
    <scope>NUCLEOTIDE SEQUENCE [LARGE SCALE GENOMIC DNA]</scope>
    <source>
        <strain evidence="9 10">DSM 45622</strain>
    </source>
</reference>
<protein>
    <submittedName>
        <fullName evidence="9">EmrB/QacA subfamily drug resistance transporter</fullName>
    </submittedName>
</protein>
<dbReference type="PRINTS" id="PR01036">
    <property type="entry name" value="TCRTETB"/>
</dbReference>
<sequence>MSRHAPLLWTFVVTSLAAFMVSLDNLVVSTALPSIRADLGAGLEGLEWTVNAYTLTFGVLLLTGAALGERYGRRRTLVAGLALFTVSSALAALAPGIGALVAARAAQGVGAALVMPLTLTILSAAVPPQRRGAALGVWGAVTGIAIAVGPLVGGAVVEGWAWQWIFWLNVPIGLVLVPVALLRLPEQRTSGRRALDLPGLALATLGLVGLVLGLVRGNGHGWTSAGVLGSLAAGALLLLAFVAWEARTAEPMVPLGMFRSRGYTAANVLSLLFSFGVFGSIFLLAQFLQTVQGSSPFEAGLKTLPWTAMPLLVAPVAGPLSDRVGGRPLLLVGLVLQAAGLGWFAATLSTSVSYAAQVPAFVLAGIGMGLVFVPLASVVLGAADPAYAGVASGTNTTFREIGGVFGVAVLGTVFSSTGGYGSPQAFVDGIVPALWVGVAVVLAAAACAVLLPGRRATAVVPVGEPVLAA</sequence>
<evidence type="ECO:0000256" key="3">
    <source>
        <dbReference type="ARBA" id="ARBA00022475"/>
    </source>
</evidence>
<dbReference type="PROSITE" id="PS50850">
    <property type="entry name" value="MFS"/>
    <property type="match status" value="1"/>
</dbReference>
<dbReference type="GO" id="GO:0005886">
    <property type="term" value="C:plasma membrane"/>
    <property type="evidence" value="ECO:0007669"/>
    <property type="project" value="UniProtKB-SubCell"/>
</dbReference>
<feature type="transmembrane region" description="Helical" evidence="7">
    <location>
        <begin position="358"/>
        <end position="380"/>
    </location>
</feature>
<feature type="transmembrane region" description="Helical" evidence="7">
    <location>
        <begin position="194"/>
        <end position="215"/>
    </location>
</feature>
<dbReference type="GO" id="GO:0022857">
    <property type="term" value="F:transmembrane transporter activity"/>
    <property type="evidence" value="ECO:0007669"/>
    <property type="project" value="InterPro"/>
</dbReference>
<dbReference type="PANTHER" id="PTHR42718:SF42">
    <property type="entry name" value="EXPORT PROTEIN"/>
    <property type="match status" value="1"/>
</dbReference>
<dbReference type="Gene3D" id="1.20.1720.10">
    <property type="entry name" value="Multidrug resistance protein D"/>
    <property type="match status" value="1"/>
</dbReference>
<dbReference type="CDD" id="cd17321">
    <property type="entry name" value="MFS_MMR_MDR_like"/>
    <property type="match status" value="1"/>
</dbReference>
<organism evidence="9 10">
    <name type="scientific">Motilibacter rhizosphaerae</name>
    <dbReference type="NCBI Taxonomy" id="598652"/>
    <lineage>
        <taxon>Bacteria</taxon>
        <taxon>Bacillati</taxon>
        <taxon>Actinomycetota</taxon>
        <taxon>Actinomycetes</taxon>
        <taxon>Motilibacterales</taxon>
        <taxon>Motilibacteraceae</taxon>
        <taxon>Motilibacter</taxon>
    </lineage>
</organism>
<feature type="transmembrane region" description="Helical" evidence="7">
    <location>
        <begin position="433"/>
        <end position="451"/>
    </location>
</feature>
<evidence type="ECO:0000256" key="5">
    <source>
        <dbReference type="ARBA" id="ARBA00022989"/>
    </source>
</evidence>
<dbReference type="PANTHER" id="PTHR42718">
    <property type="entry name" value="MAJOR FACILITATOR SUPERFAMILY MULTIDRUG TRANSPORTER MFSC"/>
    <property type="match status" value="1"/>
</dbReference>
<accession>A0A4Q7NNI3</accession>
<feature type="transmembrane region" description="Helical" evidence="7">
    <location>
        <begin position="7"/>
        <end position="28"/>
    </location>
</feature>
<dbReference type="NCBIfam" id="TIGR00711">
    <property type="entry name" value="efflux_EmrB"/>
    <property type="match status" value="1"/>
</dbReference>
<proteinExistence type="predicted"/>
<feature type="transmembrane region" description="Helical" evidence="7">
    <location>
        <begin position="133"/>
        <end position="152"/>
    </location>
</feature>
<dbReference type="Gene3D" id="1.20.1250.20">
    <property type="entry name" value="MFS general substrate transporter like domains"/>
    <property type="match status" value="1"/>
</dbReference>
<dbReference type="InterPro" id="IPR020846">
    <property type="entry name" value="MFS_dom"/>
</dbReference>
<dbReference type="SUPFAM" id="SSF103473">
    <property type="entry name" value="MFS general substrate transporter"/>
    <property type="match status" value="1"/>
</dbReference>
<feature type="transmembrane region" description="Helical" evidence="7">
    <location>
        <begin position="108"/>
        <end position="126"/>
    </location>
</feature>
<dbReference type="InterPro" id="IPR036259">
    <property type="entry name" value="MFS_trans_sf"/>
</dbReference>
<evidence type="ECO:0000256" key="6">
    <source>
        <dbReference type="ARBA" id="ARBA00023136"/>
    </source>
</evidence>
<comment type="subcellular location">
    <subcellularLocation>
        <location evidence="1">Cell membrane</location>
        <topology evidence="1">Multi-pass membrane protein</topology>
    </subcellularLocation>
</comment>
<evidence type="ECO:0000256" key="1">
    <source>
        <dbReference type="ARBA" id="ARBA00004651"/>
    </source>
</evidence>
<keyword evidence="10" id="KW-1185">Reference proteome</keyword>
<keyword evidence="5 7" id="KW-1133">Transmembrane helix</keyword>
<evidence type="ECO:0000256" key="2">
    <source>
        <dbReference type="ARBA" id="ARBA00022448"/>
    </source>
</evidence>
<feature type="transmembrane region" description="Helical" evidence="7">
    <location>
        <begin position="48"/>
        <end position="67"/>
    </location>
</feature>
<dbReference type="RefSeq" id="WP_130493024.1">
    <property type="nucleotide sequence ID" value="NZ_SGXD01000003.1"/>
</dbReference>
<dbReference type="Proteomes" id="UP000293638">
    <property type="component" value="Unassembled WGS sequence"/>
</dbReference>
<dbReference type="InterPro" id="IPR004638">
    <property type="entry name" value="EmrB-like"/>
</dbReference>
<feature type="transmembrane region" description="Helical" evidence="7">
    <location>
        <begin position="79"/>
        <end position="102"/>
    </location>
</feature>
<keyword evidence="6 7" id="KW-0472">Membrane</keyword>
<feature type="domain" description="Major facilitator superfamily (MFS) profile" evidence="8">
    <location>
        <begin position="10"/>
        <end position="455"/>
    </location>
</feature>
<feature type="transmembrane region" description="Helical" evidence="7">
    <location>
        <begin position="401"/>
        <end position="421"/>
    </location>
</feature>
<evidence type="ECO:0000256" key="7">
    <source>
        <dbReference type="SAM" id="Phobius"/>
    </source>
</evidence>
<evidence type="ECO:0000259" key="8">
    <source>
        <dbReference type="PROSITE" id="PS50850"/>
    </source>
</evidence>
<feature type="transmembrane region" description="Helical" evidence="7">
    <location>
        <begin position="265"/>
        <end position="287"/>
    </location>
</feature>
<dbReference type="AlphaFoldDB" id="A0A4Q7NNI3"/>
<gene>
    <name evidence="9" type="ORF">EV189_2220</name>
</gene>
<keyword evidence="4 7" id="KW-0812">Transmembrane</keyword>
<evidence type="ECO:0000313" key="10">
    <source>
        <dbReference type="Proteomes" id="UP000293638"/>
    </source>
</evidence>
<dbReference type="OrthoDB" id="9781469at2"/>
<evidence type="ECO:0000256" key="4">
    <source>
        <dbReference type="ARBA" id="ARBA00022692"/>
    </source>
</evidence>
<name>A0A4Q7NNI3_9ACTN</name>